<organism evidence="1">
    <name type="scientific">Thermomicrobium roseum</name>
    <dbReference type="NCBI Taxonomy" id="500"/>
    <lineage>
        <taxon>Bacteria</taxon>
        <taxon>Pseudomonadati</taxon>
        <taxon>Thermomicrobiota</taxon>
        <taxon>Thermomicrobia</taxon>
        <taxon>Thermomicrobiales</taxon>
        <taxon>Thermomicrobiaceae</taxon>
        <taxon>Thermomicrobium</taxon>
    </lineage>
</organism>
<dbReference type="EMBL" id="DSJL01000011">
    <property type="protein sequence ID" value="HEF65364.1"/>
    <property type="molecule type" value="Genomic_DNA"/>
</dbReference>
<proteinExistence type="predicted"/>
<reference evidence="1" key="1">
    <citation type="journal article" date="2020" name="mSystems">
        <title>Genome- and Community-Level Interaction Insights into Carbon Utilization and Element Cycling Functions of Hydrothermarchaeota in Hydrothermal Sediment.</title>
        <authorList>
            <person name="Zhou Z."/>
            <person name="Liu Y."/>
            <person name="Xu W."/>
            <person name="Pan J."/>
            <person name="Luo Z.H."/>
            <person name="Li M."/>
        </authorList>
    </citation>
    <scope>NUCLEOTIDE SEQUENCE [LARGE SCALE GENOMIC DNA]</scope>
    <source>
        <strain evidence="1">SpSt-222</strain>
    </source>
</reference>
<name>A0A7C2B4Z6_THERO</name>
<gene>
    <name evidence="1" type="ORF">ENP47_07185</name>
</gene>
<dbReference type="AlphaFoldDB" id="A0A7C2B4Z6"/>
<dbReference type="SUPFAM" id="SSF82171">
    <property type="entry name" value="DPP6 N-terminal domain-like"/>
    <property type="match status" value="2"/>
</dbReference>
<sequence>MSQTTISPSAILQQLFPPRLAGWVSAPATRDSPEKYLPAVWRRAFLALVISRLLALSPHPDPASLLLALHVCGASFDELARIAGLKPAQLATLLLDARARLTDQWVPPCSEGAELVARWRELERDRDARVRLALHAQRCTTCRAALAASQQADLRLLSSPSAGRPFSSSHRARIGCLGRVTVLLLTLTLVLVLWQVTLSRPEVVPATDLPAVRSGPFLWLGSAGPYSVLFDLAARTWLPSGTRLPADAGAFRLLSPNGQLIAAWTPDPPREPRWLDILQLNGAHLARWRWDGPTTRRFLAWLDAETILVRETPTRLAFEREAEYFERLERDSRLLTIDVSSGKETTLFQGLVIDAVPAPDGGGLALIRASTLFGPGATSQTIDLALVGAGRTVTVVAQVDGYIGGQGDRPLWFPDSSAVVLARRPPGELARLPTATELIMVHLDGRTTVLVPSQAGIALRPLAIAPDASRLLYLAAASGQHEQGTVWELVLATGERRMLLQLNRLSGSMAALWLGDDPVLVVVRTLGSPHTASPEIEFTEIYQLGKRSNELLASLPGRWGFDAAGRPLLSLLTRAPDTNREQLRPPRGQLAEGQLELAPGGYWLLAPTELGKLALWDTSSGIRLTEPWPLSDAAWHPAGTAFFAIGSDQQLRVVARSLDGLWQPESFVLRGLLPQHVLWVTIAPNGRLAGLSQGSNGELILWAAFPPEATILRSWRREEVAGPPCAAWRTADTLVLVTPLASGHVSLELLSIDNGGSLETTLLTRLRPFLGQGSKGCTLALNSIGQNLAIRIQRGDTDAVLLLHLNRPDKALLLASGPASAGLVWSPDGTVLAYGLGSTLTAVDGRGHELLRVPVGRLADLAWLGERTLWVLQAKSNTWNVVEVPVTPPE</sequence>
<evidence type="ECO:0000313" key="1">
    <source>
        <dbReference type="EMBL" id="HEF65364.1"/>
    </source>
</evidence>
<protein>
    <submittedName>
        <fullName evidence="1">Uncharacterized protein</fullName>
    </submittedName>
</protein>
<accession>A0A7C2B4Z6</accession>
<comment type="caution">
    <text evidence="1">The sequence shown here is derived from an EMBL/GenBank/DDBJ whole genome shotgun (WGS) entry which is preliminary data.</text>
</comment>